<evidence type="ECO:0000313" key="3">
    <source>
        <dbReference type="EMBL" id="KAH8042547.1"/>
    </source>
</evidence>
<evidence type="ECO:0008006" key="5">
    <source>
        <dbReference type="Google" id="ProtNLM"/>
    </source>
</evidence>
<name>A0A9J6F8M8_RHIMP</name>
<accession>A0A9J6F8M8</accession>
<feature type="region of interest" description="Disordered" evidence="1">
    <location>
        <begin position="214"/>
        <end position="316"/>
    </location>
</feature>
<dbReference type="Proteomes" id="UP000821866">
    <property type="component" value="Chromosome 1"/>
</dbReference>
<comment type="caution">
    <text evidence="3">The sequence shown here is derived from an EMBL/GenBank/DDBJ whole genome shotgun (WGS) entry which is preliminary data.</text>
</comment>
<reference evidence="3" key="1">
    <citation type="journal article" date="2020" name="Cell">
        <title>Large-Scale Comparative Analyses of Tick Genomes Elucidate Their Genetic Diversity and Vector Capacities.</title>
        <authorList>
            <consortium name="Tick Genome and Microbiome Consortium (TIGMIC)"/>
            <person name="Jia N."/>
            <person name="Wang J."/>
            <person name="Shi W."/>
            <person name="Du L."/>
            <person name="Sun Y."/>
            <person name="Zhan W."/>
            <person name="Jiang J.F."/>
            <person name="Wang Q."/>
            <person name="Zhang B."/>
            <person name="Ji P."/>
            <person name="Bell-Sakyi L."/>
            <person name="Cui X.M."/>
            <person name="Yuan T.T."/>
            <person name="Jiang B.G."/>
            <person name="Yang W.F."/>
            <person name="Lam T.T."/>
            <person name="Chang Q.C."/>
            <person name="Ding S.J."/>
            <person name="Wang X.J."/>
            <person name="Zhu J.G."/>
            <person name="Ruan X.D."/>
            <person name="Zhao L."/>
            <person name="Wei J.T."/>
            <person name="Ye R.Z."/>
            <person name="Que T.C."/>
            <person name="Du C.H."/>
            <person name="Zhou Y.H."/>
            <person name="Cheng J.X."/>
            <person name="Dai P.F."/>
            <person name="Guo W.B."/>
            <person name="Han X.H."/>
            <person name="Huang E.J."/>
            <person name="Li L.F."/>
            <person name="Wei W."/>
            <person name="Gao Y.C."/>
            <person name="Liu J.Z."/>
            <person name="Shao H.Z."/>
            <person name="Wang X."/>
            <person name="Wang C.C."/>
            <person name="Yang T.C."/>
            <person name="Huo Q.B."/>
            <person name="Li W."/>
            <person name="Chen H.Y."/>
            <person name="Chen S.E."/>
            <person name="Zhou L.G."/>
            <person name="Ni X.B."/>
            <person name="Tian J.H."/>
            <person name="Sheng Y."/>
            <person name="Liu T."/>
            <person name="Pan Y.S."/>
            <person name="Xia L.Y."/>
            <person name="Li J."/>
            <person name="Zhao F."/>
            <person name="Cao W.C."/>
        </authorList>
    </citation>
    <scope>NUCLEOTIDE SEQUENCE</scope>
    <source>
        <strain evidence="3">Rmic-2018</strain>
    </source>
</reference>
<keyword evidence="2" id="KW-0732">Signal</keyword>
<evidence type="ECO:0000313" key="4">
    <source>
        <dbReference type="Proteomes" id="UP000821866"/>
    </source>
</evidence>
<feature type="compositionally biased region" description="Basic and acidic residues" evidence="1">
    <location>
        <begin position="227"/>
        <end position="249"/>
    </location>
</feature>
<keyword evidence="4" id="KW-1185">Reference proteome</keyword>
<dbReference type="EMBL" id="JABSTU010000001">
    <property type="protein sequence ID" value="KAH8042547.1"/>
    <property type="molecule type" value="Genomic_DNA"/>
</dbReference>
<dbReference type="VEuPathDB" id="VectorBase:LOC119161666"/>
<feature type="compositionally biased region" description="Polar residues" evidence="1">
    <location>
        <begin position="259"/>
        <end position="272"/>
    </location>
</feature>
<protein>
    <recommendedName>
        <fullName evidence="5">Secreted protein</fullName>
    </recommendedName>
</protein>
<feature type="chain" id="PRO_5039939551" description="Secreted protein" evidence="2">
    <location>
        <begin position="22"/>
        <end position="316"/>
    </location>
</feature>
<organism evidence="3 4">
    <name type="scientific">Rhipicephalus microplus</name>
    <name type="common">Cattle tick</name>
    <name type="synonym">Boophilus microplus</name>
    <dbReference type="NCBI Taxonomy" id="6941"/>
    <lineage>
        <taxon>Eukaryota</taxon>
        <taxon>Metazoa</taxon>
        <taxon>Ecdysozoa</taxon>
        <taxon>Arthropoda</taxon>
        <taxon>Chelicerata</taxon>
        <taxon>Arachnida</taxon>
        <taxon>Acari</taxon>
        <taxon>Parasitiformes</taxon>
        <taxon>Ixodida</taxon>
        <taxon>Ixodoidea</taxon>
        <taxon>Ixodidae</taxon>
        <taxon>Rhipicephalinae</taxon>
        <taxon>Rhipicephalus</taxon>
        <taxon>Boophilus</taxon>
    </lineage>
</organism>
<dbReference type="AlphaFoldDB" id="A0A9J6F8M8"/>
<evidence type="ECO:0000256" key="1">
    <source>
        <dbReference type="SAM" id="MobiDB-lite"/>
    </source>
</evidence>
<sequence>MAAAVRFTLFLLLMQVNGASARQCPRKAAAFLPPEGATTQGLRGTTLKTNVAPDDDSGMTPPDVPVSGACAIPASENLSDYRLDDNAQLHKAGLFSASVGRETGMAAAVRFTLCHCLCSPILTNSVWLATITDGGKAVHGATGVEYSREEVTSGCRSSFRKICQIVEARVLQEVTPHFSHLGYRVCVHFLMCGIGRPRTLMPVNPADERSVHLRRRTSQWGSAVEGVQRRHVDQVRPRDSSTPVKKEPCETPMAMEQLPLSSSGIQSTSSEALQAGLSEPGEEASGGGIEPASPRSTAEPLPLRRSTRARKPPDRF</sequence>
<reference evidence="3" key="2">
    <citation type="submission" date="2021-09" db="EMBL/GenBank/DDBJ databases">
        <authorList>
            <person name="Jia N."/>
            <person name="Wang J."/>
            <person name="Shi W."/>
            <person name="Du L."/>
            <person name="Sun Y."/>
            <person name="Zhan W."/>
            <person name="Jiang J."/>
            <person name="Wang Q."/>
            <person name="Zhang B."/>
            <person name="Ji P."/>
            <person name="Sakyi L.B."/>
            <person name="Cui X."/>
            <person name="Yuan T."/>
            <person name="Jiang B."/>
            <person name="Yang W."/>
            <person name="Lam T.T.-Y."/>
            <person name="Chang Q."/>
            <person name="Ding S."/>
            <person name="Wang X."/>
            <person name="Zhu J."/>
            <person name="Ruan X."/>
            <person name="Zhao L."/>
            <person name="Wei J."/>
            <person name="Que T."/>
            <person name="Du C."/>
            <person name="Cheng J."/>
            <person name="Dai P."/>
            <person name="Han X."/>
            <person name="Huang E."/>
            <person name="Gao Y."/>
            <person name="Liu J."/>
            <person name="Shao H."/>
            <person name="Ye R."/>
            <person name="Li L."/>
            <person name="Wei W."/>
            <person name="Wang X."/>
            <person name="Wang C."/>
            <person name="Huo Q."/>
            <person name="Li W."/>
            <person name="Guo W."/>
            <person name="Chen H."/>
            <person name="Chen S."/>
            <person name="Zhou L."/>
            <person name="Zhou L."/>
            <person name="Ni X."/>
            <person name="Tian J."/>
            <person name="Zhou Y."/>
            <person name="Sheng Y."/>
            <person name="Liu T."/>
            <person name="Pan Y."/>
            <person name="Xia L."/>
            <person name="Li J."/>
            <person name="Zhao F."/>
            <person name="Cao W."/>
        </authorList>
    </citation>
    <scope>NUCLEOTIDE SEQUENCE</scope>
    <source>
        <strain evidence="3">Rmic-2018</strain>
        <tissue evidence="3">Larvae</tissue>
    </source>
</reference>
<evidence type="ECO:0000256" key="2">
    <source>
        <dbReference type="SAM" id="SignalP"/>
    </source>
</evidence>
<proteinExistence type="predicted"/>
<feature type="signal peptide" evidence="2">
    <location>
        <begin position="1"/>
        <end position="21"/>
    </location>
</feature>
<dbReference type="VEuPathDB" id="VectorBase:LOC119168500"/>
<gene>
    <name evidence="3" type="ORF">HPB51_024478</name>
</gene>